<feature type="chain" id="PRO_5015678038" description="TIGR03749 family integrating conjugative element protein" evidence="1">
    <location>
        <begin position="25"/>
        <end position="294"/>
    </location>
</feature>
<feature type="signal peptide" evidence="1">
    <location>
        <begin position="1"/>
        <end position="24"/>
    </location>
</feature>
<sequence>MRYAWLKLTCGILLSAFWLSPTLAQETQAEAPQANTKSPTMTVFGDLIEIGSNIQIAPEGDKPLEFNKQPLVSWSNPTRPAAPHGCIFVWSQAGRPQAIGSVFTFIIRNETRMKHQLHSLSQTPLEATYEGQTVWKPSKPGITWMAPQQEISPHVNERLRLTQMRGIARQFNARFEKPDGERTNLELKPTPLYRYQSPANKVVDGAIFSYANGTDPDVLLLIEAYEDDAGQKQWRLAFARFHYWRLVVEQAQGEVVWQVEEEPGLKLMTIGDTRHRELPYVSYIVDRQPLENDQ</sequence>
<organism evidence="2 3">
    <name type="scientific">Blastopirellula marina</name>
    <dbReference type="NCBI Taxonomy" id="124"/>
    <lineage>
        <taxon>Bacteria</taxon>
        <taxon>Pseudomonadati</taxon>
        <taxon>Planctomycetota</taxon>
        <taxon>Planctomycetia</taxon>
        <taxon>Pirellulales</taxon>
        <taxon>Pirellulaceae</taxon>
        <taxon>Blastopirellula</taxon>
    </lineage>
</organism>
<name>A0A2S8FJ07_9BACT</name>
<evidence type="ECO:0008006" key="4">
    <source>
        <dbReference type="Google" id="ProtNLM"/>
    </source>
</evidence>
<evidence type="ECO:0000313" key="2">
    <source>
        <dbReference type="EMBL" id="PQO32030.1"/>
    </source>
</evidence>
<reference evidence="2 3" key="1">
    <citation type="submission" date="2018-02" db="EMBL/GenBank/DDBJ databases">
        <title>Comparative genomes isolates from brazilian mangrove.</title>
        <authorList>
            <person name="Araujo J.E."/>
            <person name="Taketani R.G."/>
            <person name="Silva M.C.P."/>
            <person name="Loureco M.V."/>
            <person name="Andreote F.D."/>
        </authorList>
    </citation>
    <scope>NUCLEOTIDE SEQUENCE [LARGE SCALE GENOMIC DNA]</scope>
    <source>
        <strain evidence="2 3">Hex-1 MGV</strain>
    </source>
</reference>
<dbReference type="Proteomes" id="UP000238322">
    <property type="component" value="Unassembled WGS sequence"/>
</dbReference>
<protein>
    <recommendedName>
        <fullName evidence="4">TIGR03749 family integrating conjugative element protein</fullName>
    </recommendedName>
</protein>
<dbReference type="AlphaFoldDB" id="A0A2S8FJ07"/>
<evidence type="ECO:0000256" key="1">
    <source>
        <dbReference type="SAM" id="SignalP"/>
    </source>
</evidence>
<dbReference type="OrthoDB" id="279521at2"/>
<keyword evidence="1" id="KW-0732">Signal</keyword>
<proteinExistence type="predicted"/>
<gene>
    <name evidence="2" type="ORF">C5Y83_17435</name>
</gene>
<accession>A0A2S8FJ07</accession>
<comment type="caution">
    <text evidence="2">The sequence shown here is derived from an EMBL/GenBank/DDBJ whole genome shotgun (WGS) entry which is preliminary data.</text>
</comment>
<dbReference type="EMBL" id="PUHY01000012">
    <property type="protein sequence ID" value="PQO32030.1"/>
    <property type="molecule type" value="Genomic_DNA"/>
</dbReference>
<evidence type="ECO:0000313" key="3">
    <source>
        <dbReference type="Proteomes" id="UP000238322"/>
    </source>
</evidence>
<dbReference type="RefSeq" id="WP_105331043.1">
    <property type="nucleotide sequence ID" value="NZ_PUHY01000012.1"/>
</dbReference>